<evidence type="ECO:0000313" key="1">
    <source>
        <dbReference type="EMBL" id="BAU03251.1"/>
    </source>
</evidence>
<feature type="non-terminal residue" evidence="1">
    <location>
        <position position="1"/>
    </location>
</feature>
<dbReference type="AlphaFoldDB" id="A0A0S3TE56"/>
<reference evidence="1" key="1">
    <citation type="journal article" date="2015" name="Sci. Rep.">
        <title>The power of single molecule real-time sequencing technology in the de novo assembly of a eukaryotic genome.</title>
        <authorList>
            <person name="Sakai H."/>
            <person name="Naito K."/>
            <person name="Ogiso-Tanaka E."/>
            <person name="Takahashi Y."/>
            <person name="Iseki K."/>
            <person name="Muto C."/>
            <person name="Satou K."/>
            <person name="Teruya K."/>
            <person name="Shiroma A."/>
            <person name="Shimoji M."/>
            <person name="Hirano T."/>
            <person name="Itoh T."/>
            <person name="Kaga A."/>
            <person name="Tomooka N."/>
        </authorList>
    </citation>
    <scope>NUCLEOTIDE SEQUENCE</scope>
</reference>
<name>A0A0S3TE56_PHAAN</name>
<accession>A0A0S3TE56</accession>
<dbReference type="EMBL" id="AP015168">
    <property type="protein sequence ID" value="BAU03251.1"/>
    <property type="molecule type" value="Genomic_DNA"/>
</dbReference>
<protein>
    <submittedName>
        <fullName evidence="1">Uncharacterized protein</fullName>
    </submittedName>
</protein>
<sequence>PFPAKLLSAGHHTSFNIRMPLHSSNVAARTFHFSKQRSISFLLSTQPPYDYSYPHLITSSFSKIKEMNAAKSWSVPSSRLYSPSINHGAFSIPAKKQ</sequence>
<gene>
    <name evidence="1" type="primary">Vigan.UMG054800</name>
    <name evidence="1" type="ORF">VIGAN_UM054800</name>
</gene>
<organism evidence="1">
    <name type="scientific">Vigna angularis var. angularis</name>
    <dbReference type="NCBI Taxonomy" id="157739"/>
    <lineage>
        <taxon>Eukaryota</taxon>
        <taxon>Viridiplantae</taxon>
        <taxon>Streptophyta</taxon>
        <taxon>Embryophyta</taxon>
        <taxon>Tracheophyta</taxon>
        <taxon>Spermatophyta</taxon>
        <taxon>Magnoliopsida</taxon>
        <taxon>eudicotyledons</taxon>
        <taxon>Gunneridae</taxon>
        <taxon>Pentapetalae</taxon>
        <taxon>rosids</taxon>
        <taxon>fabids</taxon>
        <taxon>Fabales</taxon>
        <taxon>Fabaceae</taxon>
        <taxon>Papilionoideae</taxon>
        <taxon>50 kb inversion clade</taxon>
        <taxon>NPAAA clade</taxon>
        <taxon>indigoferoid/millettioid clade</taxon>
        <taxon>Phaseoleae</taxon>
        <taxon>Vigna</taxon>
    </lineage>
</organism>
<proteinExistence type="predicted"/>